<evidence type="ECO:0000313" key="2">
    <source>
        <dbReference type="Proteomes" id="UP000030661"/>
    </source>
</evidence>
<dbReference type="STRING" id="1499967.U27_05811"/>
<dbReference type="SUPFAM" id="SSF56281">
    <property type="entry name" value="Metallo-hydrolase/oxidoreductase"/>
    <property type="match status" value="1"/>
</dbReference>
<protein>
    <submittedName>
        <fullName evidence="1">Beta-lactamase domain protein</fullName>
    </submittedName>
</protein>
<dbReference type="HOGENOM" id="CLU_096503_1_0_0"/>
<dbReference type="GO" id="GO:0016787">
    <property type="term" value="F:hydrolase activity"/>
    <property type="evidence" value="ECO:0007669"/>
    <property type="project" value="UniProtKB-KW"/>
</dbReference>
<dbReference type="Pfam" id="PF23023">
    <property type="entry name" value="Anti-Pycsar_Apyc1"/>
    <property type="match status" value="1"/>
</dbReference>
<dbReference type="eggNOG" id="COG1234">
    <property type="taxonomic scope" value="Bacteria"/>
</dbReference>
<gene>
    <name evidence="1" type="ORF">U27_05811</name>
</gene>
<evidence type="ECO:0000313" key="1">
    <source>
        <dbReference type="EMBL" id="GAK58836.1"/>
    </source>
</evidence>
<dbReference type="GO" id="GO:0046872">
    <property type="term" value="F:metal ion binding"/>
    <property type="evidence" value="ECO:0007669"/>
    <property type="project" value="UniProtKB-KW"/>
</dbReference>
<dbReference type="EMBL" id="DF820468">
    <property type="protein sequence ID" value="GAK58836.1"/>
    <property type="molecule type" value="Genomic_DNA"/>
</dbReference>
<proteinExistence type="predicted"/>
<dbReference type="Gene3D" id="3.60.15.10">
    <property type="entry name" value="Ribonuclease Z/Hydroxyacylglutathione hydrolase-like"/>
    <property type="match status" value="1"/>
</dbReference>
<dbReference type="PANTHER" id="PTHR42663">
    <property type="entry name" value="HYDROLASE C777.06C-RELATED-RELATED"/>
    <property type="match status" value="1"/>
</dbReference>
<keyword evidence="2" id="KW-1185">Reference proteome</keyword>
<accession>A0A081C2N1</accession>
<dbReference type="AlphaFoldDB" id="A0A081C2N1"/>
<dbReference type="PANTHER" id="PTHR42663:SF6">
    <property type="entry name" value="HYDROLASE C777.06C-RELATED"/>
    <property type="match status" value="1"/>
</dbReference>
<name>A0A081C2N1_VECG1</name>
<dbReference type="Proteomes" id="UP000030661">
    <property type="component" value="Unassembled WGS sequence"/>
</dbReference>
<reference evidence="1" key="1">
    <citation type="journal article" date="2015" name="PeerJ">
        <title>First genomic representation of candidate bacterial phylum KSB3 points to enhanced environmental sensing as a trigger of wastewater bulking.</title>
        <authorList>
            <person name="Sekiguchi Y."/>
            <person name="Ohashi A."/>
            <person name="Parks D.H."/>
            <person name="Yamauchi T."/>
            <person name="Tyson G.W."/>
            <person name="Hugenholtz P."/>
        </authorList>
    </citation>
    <scope>NUCLEOTIDE SEQUENCE [LARGE SCALE GENOMIC DNA]</scope>
</reference>
<sequence>MKLRFVGSGSAFTLNNYQSNMLIEAENGAKLLIDCGADIRFALRDLGLSYRDIDNVYISHLHSDHVGGMEWLGFTRKFDPSCTKPRLFISRYIKSELWSNVLAGGMLSLQGEVADLDTYFEVHTIPKNQGFVWEGVDFQLVQAIHIMSGFHLVPSFGLMFTVNDITTFLTTDTQFSPAQITDFYNMADIIFHDCETAPYKSGVHAHYDSLSTLPANVKKKMWLYHYQDGPLPDARADGFLGFVTKGQVFDYQQPHTLFP</sequence>
<dbReference type="InterPro" id="IPR036866">
    <property type="entry name" value="RibonucZ/Hydroxyglut_hydro"/>
</dbReference>
<organism evidence="1">
    <name type="scientific">Vecturithrix granuli</name>
    <dbReference type="NCBI Taxonomy" id="1499967"/>
    <lineage>
        <taxon>Bacteria</taxon>
        <taxon>Candidatus Moduliflexota</taxon>
        <taxon>Candidatus Vecturitrichia</taxon>
        <taxon>Candidatus Vecturitrichales</taxon>
        <taxon>Candidatus Vecturitrichaceae</taxon>
        <taxon>Candidatus Vecturithrix</taxon>
    </lineage>
</organism>